<dbReference type="Pfam" id="PF07687">
    <property type="entry name" value="M20_dimer"/>
    <property type="match status" value="1"/>
</dbReference>
<evidence type="ECO:0000313" key="6">
    <source>
        <dbReference type="Proteomes" id="UP000030747"/>
    </source>
</evidence>
<dbReference type="VEuPathDB" id="ToxoDB:ETH_00014275"/>
<keyword evidence="3" id="KW-0378">Hydrolase</keyword>
<proteinExistence type="predicted"/>
<organism evidence="5 6">
    <name type="scientific">Eimeria tenella</name>
    <name type="common">Coccidian parasite</name>
    <dbReference type="NCBI Taxonomy" id="5802"/>
    <lineage>
        <taxon>Eukaryota</taxon>
        <taxon>Sar</taxon>
        <taxon>Alveolata</taxon>
        <taxon>Apicomplexa</taxon>
        <taxon>Conoidasida</taxon>
        <taxon>Coccidia</taxon>
        <taxon>Eucoccidiorida</taxon>
        <taxon>Eimeriorina</taxon>
        <taxon>Eimeriidae</taxon>
        <taxon>Eimeria</taxon>
    </lineage>
</organism>
<dbReference type="VEuPathDB" id="ToxoDB:ETH2_1588100"/>
<evidence type="ECO:0000313" key="5">
    <source>
        <dbReference type="EMBL" id="CDJ42525.1"/>
    </source>
</evidence>
<evidence type="ECO:0000256" key="1">
    <source>
        <dbReference type="ARBA" id="ARBA00022670"/>
    </source>
</evidence>
<keyword evidence="1" id="KW-0645">Protease</keyword>
<dbReference type="GeneID" id="25252012"/>
<dbReference type="InterPro" id="IPR011650">
    <property type="entry name" value="Peptidase_M20_dimer"/>
</dbReference>
<evidence type="ECO:0000256" key="2">
    <source>
        <dbReference type="ARBA" id="ARBA00022723"/>
    </source>
</evidence>
<protein>
    <submittedName>
        <fullName evidence="5">Cytosolic non-specific dipeptidase, related</fullName>
    </submittedName>
</protein>
<name>U6L440_EIMTE</name>
<dbReference type="AlphaFoldDB" id="U6L440"/>
<dbReference type="RefSeq" id="XP_013233275.1">
    <property type="nucleotide sequence ID" value="XM_013377821.1"/>
</dbReference>
<gene>
    <name evidence="5" type="ORF">ETH_00014275</name>
</gene>
<dbReference type="PANTHER" id="PTHR43270:SF8">
    <property type="entry name" value="DI- AND TRIPEPTIDASE DUG2-RELATED"/>
    <property type="match status" value="1"/>
</dbReference>
<evidence type="ECO:0000259" key="4">
    <source>
        <dbReference type="Pfam" id="PF07687"/>
    </source>
</evidence>
<dbReference type="GO" id="GO:0006751">
    <property type="term" value="P:glutathione catabolic process"/>
    <property type="evidence" value="ECO:0007669"/>
    <property type="project" value="TreeGrafter"/>
</dbReference>
<dbReference type="GO" id="GO:0046872">
    <property type="term" value="F:metal ion binding"/>
    <property type="evidence" value="ECO:0007669"/>
    <property type="project" value="UniProtKB-KW"/>
</dbReference>
<dbReference type="EMBL" id="HG675722">
    <property type="protein sequence ID" value="CDJ42525.1"/>
    <property type="molecule type" value="Genomic_DNA"/>
</dbReference>
<feature type="domain" description="Peptidase M20 dimerisation" evidence="4">
    <location>
        <begin position="15"/>
        <end position="165"/>
    </location>
</feature>
<dbReference type="GO" id="GO:0008233">
    <property type="term" value="F:peptidase activity"/>
    <property type="evidence" value="ECO:0007669"/>
    <property type="project" value="UniProtKB-KW"/>
</dbReference>
<dbReference type="OrthoDB" id="412867at2759"/>
<keyword evidence="6" id="KW-1185">Reference proteome</keyword>
<dbReference type="GO" id="GO:0006508">
    <property type="term" value="P:proteolysis"/>
    <property type="evidence" value="ECO:0007669"/>
    <property type="project" value="UniProtKB-KW"/>
</dbReference>
<dbReference type="Gene3D" id="3.30.70.360">
    <property type="match status" value="1"/>
</dbReference>
<sequence>MRGVLDIRVEATGGAEDSGYHSGVHGGAVEEPMQSLVQLLSQMYDPSTGRVKIPRFYDAVQPPDYAELQRVKAAADSVKTGWVQRASAGGTSDPNELLRKSWLEPSMSLLGIDASLKGKCPHAGGAMRVIPSTVCAEISLRLVPQQGPKEIFTLIRDYLQESFKKASSASKLAVQCLRQGRSWRADLNAPRTRALYGAAHAAIKEVWGVEPLYVREGGSMPAIPFLADAFRRLPGPLGQCQGSDEVAVCQLPFGQASDNAHLPNERLGIRQVEKGVDVLACTLESLAARLAESTSRPVVAL</sequence>
<reference evidence="5" key="1">
    <citation type="submission" date="2013-10" db="EMBL/GenBank/DDBJ databases">
        <title>Genomic analysis of the causative agents of coccidiosis in chickens.</title>
        <authorList>
            <person name="Reid A.J."/>
            <person name="Blake D."/>
            <person name="Billington K."/>
            <person name="Browne H."/>
            <person name="Dunn M."/>
            <person name="Hung S."/>
            <person name="Kawahara F."/>
            <person name="Miranda-Saavedra D."/>
            <person name="Mourier T."/>
            <person name="Nagra H."/>
            <person name="Otto T.D."/>
            <person name="Rawlings N."/>
            <person name="Sanchez A."/>
            <person name="Sanders M."/>
            <person name="Subramaniam C."/>
            <person name="Tay Y."/>
            <person name="Dear P."/>
            <person name="Doerig C."/>
            <person name="Gruber A."/>
            <person name="Parkinson J."/>
            <person name="Shirley M."/>
            <person name="Wan K.L."/>
            <person name="Berriman M."/>
            <person name="Tomley F."/>
            <person name="Pain A."/>
        </authorList>
    </citation>
    <scope>NUCLEOTIDE SEQUENCE [LARGE SCALE GENOMIC DNA]</scope>
    <source>
        <strain evidence="5">Houghton</strain>
    </source>
</reference>
<evidence type="ECO:0000256" key="3">
    <source>
        <dbReference type="ARBA" id="ARBA00022801"/>
    </source>
</evidence>
<reference evidence="5" key="2">
    <citation type="submission" date="2013-10" db="EMBL/GenBank/DDBJ databases">
        <authorList>
            <person name="Aslett M."/>
        </authorList>
    </citation>
    <scope>NUCLEOTIDE SEQUENCE [LARGE SCALE GENOMIC DNA]</scope>
    <source>
        <strain evidence="5">Houghton</strain>
    </source>
</reference>
<keyword evidence="2" id="KW-0479">Metal-binding</keyword>
<accession>U6L440</accession>
<dbReference type="InterPro" id="IPR051458">
    <property type="entry name" value="Cyt/Met_Dipeptidase"/>
</dbReference>
<dbReference type="SUPFAM" id="SSF53187">
    <property type="entry name" value="Zn-dependent exopeptidases"/>
    <property type="match status" value="1"/>
</dbReference>
<dbReference type="OMA" id="CIHERID"/>
<dbReference type="PANTHER" id="PTHR43270">
    <property type="entry name" value="BETA-ALA-HIS DIPEPTIDASE"/>
    <property type="match status" value="1"/>
</dbReference>
<dbReference type="Proteomes" id="UP000030747">
    <property type="component" value="Unassembled WGS sequence"/>
</dbReference>